<dbReference type="SUPFAM" id="SSF54814">
    <property type="entry name" value="Prokaryotic type KH domain (KH-domain type II)"/>
    <property type="match status" value="2"/>
</dbReference>
<dbReference type="InterPro" id="IPR036555">
    <property type="entry name" value="NusA_N_sf"/>
</dbReference>
<dbReference type="Pfam" id="PF13184">
    <property type="entry name" value="KH_NusA_1st"/>
    <property type="match status" value="1"/>
</dbReference>
<dbReference type="SMART" id="SM00316">
    <property type="entry name" value="S1"/>
    <property type="match status" value="1"/>
</dbReference>
<dbReference type="InterPro" id="IPR025249">
    <property type="entry name" value="TF_NusA_KH_1st"/>
</dbReference>
<dbReference type="Pfam" id="PF08529">
    <property type="entry name" value="NusA_N"/>
    <property type="match status" value="1"/>
</dbReference>
<dbReference type="InterPro" id="IPR015946">
    <property type="entry name" value="KH_dom-like_a/b"/>
</dbReference>
<dbReference type="SMART" id="SM00322">
    <property type="entry name" value="KH"/>
    <property type="match status" value="2"/>
</dbReference>
<evidence type="ECO:0000313" key="11">
    <source>
        <dbReference type="Proteomes" id="UP000034072"/>
    </source>
</evidence>
<keyword evidence="2 7" id="KW-0963">Cytoplasm</keyword>
<feature type="region of interest" description="Disordered" evidence="8">
    <location>
        <begin position="402"/>
        <end position="422"/>
    </location>
</feature>
<dbReference type="GO" id="GO:0005829">
    <property type="term" value="C:cytosol"/>
    <property type="evidence" value="ECO:0007669"/>
    <property type="project" value="TreeGrafter"/>
</dbReference>
<dbReference type="HAMAP" id="MF_00945_B">
    <property type="entry name" value="NusA_B"/>
    <property type="match status" value="1"/>
</dbReference>
<name>A0A0G0TS10_9BACT</name>
<sequence length="422" mass="46869">MDTKQFISAIKQIAEEKGIPEGSVLETIEAAIAAAYKRDYGKKGQIVKTKLDVDSGKLEMTQIHYVVEGVDEEGYITGPVPIKVVEEKPDPQDYEGGRDRKRRSHEEANQEDEQKSENGELKIKFNPEKHMLLEDAKNTKPKAAVGDELVTKLETKTDFGRIAAQTAKQVIIQRLREAERDAVYTEFKQREGEIVSGVVQRREGSLVFIDLGKTNGILPPIEQVMGESYRMSQRLRFIILRVEENPRGPVIVLSRAHPRVVYGLFKIEVPEIDSGTVEVRAIAREAGSRTKIAVSSKEEGIDPIGSLVGQKGVRVQTVINELGGEKIDIILWSDKPKELIANSFSPAKVLGVEVVDEERKHALVEVSDDQFSLAIGKRGQNVRLAAKLTGWKIDVRSPKEVVSSDEAEVMPEAGEDRAEAVE</sequence>
<keyword evidence="4 7" id="KW-0694">RNA-binding</keyword>
<dbReference type="CDD" id="cd22529">
    <property type="entry name" value="KH-II_NusA_rpt2"/>
    <property type="match status" value="1"/>
</dbReference>
<feature type="compositionally biased region" description="Basic and acidic residues" evidence="8">
    <location>
        <begin position="84"/>
        <end position="121"/>
    </location>
</feature>
<comment type="similarity">
    <text evidence="7">Belongs to the NusA family.</text>
</comment>
<keyword evidence="3 7" id="KW-0889">Transcription antitermination</keyword>
<keyword evidence="1 7" id="KW-0806">Transcription termination</keyword>
<evidence type="ECO:0000256" key="2">
    <source>
        <dbReference type="ARBA" id="ARBA00022490"/>
    </source>
</evidence>
<dbReference type="InterPro" id="IPR030842">
    <property type="entry name" value="TF_NusA_bacterial"/>
</dbReference>
<dbReference type="SUPFAM" id="SSF50249">
    <property type="entry name" value="Nucleic acid-binding proteins"/>
    <property type="match status" value="1"/>
</dbReference>
<dbReference type="PANTHER" id="PTHR22648:SF0">
    <property type="entry name" value="TRANSCRIPTION TERMINATION_ANTITERMINATION PROTEIN NUSA"/>
    <property type="match status" value="1"/>
</dbReference>
<proteinExistence type="inferred from homology"/>
<dbReference type="CDD" id="cd04455">
    <property type="entry name" value="S1_NusA"/>
    <property type="match status" value="1"/>
</dbReference>
<organism evidence="10 11">
    <name type="scientific">Candidatus Yanofskybacteria bacterium GW2011_GWE2_40_11</name>
    <dbReference type="NCBI Taxonomy" id="1619033"/>
    <lineage>
        <taxon>Bacteria</taxon>
        <taxon>Candidatus Yanofskyibacteriota</taxon>
    </lineage>
</organism>
<evidence type="ECO:0000313" key="10">
    <source>
        <dbReference type="EMBL" id="KKR40627.1"/>
    </source>
</evidence>
<evidence type="ECO:0000256" key="5">
    <source>
        <dbReference type="ARBA" id="ARBA00023015"/>
    </source>
</evidence>
<evidence type="ECO:0000256" key="8">
    <source>
        <dbReference type="SAM" id="MobiDB-lite"/>
    </source>
</evidence>
<reference evidence="10 11" key="1">
    <citation type="journal article" date="2015" name="Nature">
        <title>rRNA introns, odd ribosomes, and small enigmatic genomes across a large radiation of phyla.</title>
        <authorList>
            <person name="Brown C.T."/>
            <person name="Hug L.A."/>
            <person name="Thomas B.C."/>
            <person name="Sharon I."/>
            <person name="Castelle C.J."/>
            <person name="Singh A."/>
            <person name="Wilkins M.J."/>
            <person name="Williams K.H."/>
            <person name="Banfield J.F."/>
        </authorList>
    </citation>
    <scope>NUCLEOTIDE SEQUENCE [LARGE SCALE GENOMIC DNA]</scope>
</reference>
<dbReference type="InterPro" id="IPR012340">
    <property type="entry name" value="NA-bd_OB-fold"/>
</dbReference>
<dbReference type="GO" id="GO:0003700">
    <property type="term" value="F:DNA-binding transcription factor activity"/>
    <property type="evidence" value="ECO:0007669"/>
    <property type="project" value="InterPro"/>
</dbReference>
<dbReference type="InterPro" id="IPR013735">
    <property type="entry name" value="TF_NusA_N"/>
</dbReference>
<accession>A0A0G0TS10</accession>
<evidence type="ECO:0000256" key="7">
    <source>
        <dbReference type="HAMAP-Rule" id="MF_00945"/>
    </source>
</evidence>
<keyword evidence="6 7" id="KW-0804">Transcription</keyword>
<comment type="subcellular location">
    <subcellularLocation>
        <location evidence="7">Cytoplasm</location>
    </subcellularLocation>
</comment>
<evidence type="ECO:0000256" key="6">
    <source>
        <dbReference type="ARBA" id="ARBA00023163"/>
    </source>
</evidence>
<dbReference type="FunFam" id="3.30.300.20:FF:000002">
    <property type="entry name" value="Transcription termination/antitermination protein NusA"/>
    <property type="match status" value="1"/>
</dbReference>
<evidence type="ECO:0000256" key="3">
    <source>
        <dbReference type="ARBA" id="ARBA00022814"/>
    </source>
</evidence>
<dbReference type="EMBL" id="LBXZ01000006">
    <property type="protein sequence ID" value="KKR40627.1"/>
    <property type="molecule type" value="Genomic_DNA"/>
</dbReference>
<gene>
    <name evidence="7" type="primary">nusA</name>
    <name evidence="10" type="ORF">UT75_C0006G0006</name>
</gene>
<dbReference type="PATRIC" id="fig|1619033.3.peg.487"/>
<protein>
    <recommendedName>
        <fullName evidence="7">Transcription termination/antitermination protein NusA</fullName>
    </recommendedName>
</protein>
<feature type="domain" description="S1 motif" evidence="9">
    <location>
        <begin position="192"/>
        <end position="256"/>
    </location>
</feature>
<dbReference type="GO" id="GO:0003723">
    <property type="term" value="F:RNA binding"/>
    <property type="evidence" value="ECO:0007669"/>
    <property type="project" value="UniProtKB-UniRule"/>
</dbReference>
<dbReference type="InterPro" id="IPR010213">
    <property type="entry name" value="TF_NusA"/>
</dbReference>
<evidence type="ECO:0000256" key="1">
    <source>
        <dbReference type="ARBA" id="ARBA00022472"/>
    </source>
</evidence>
<dbReference type="InterPro" id="IPR004087">
    <property type="entry name" value="KH_dom"/>
</dbReference>
<dbReference type="Gene3D" id="2.40.50.140">
    <property type="entry name" value="Nucleic acid-binding proteins"/>
    <property type="match status" value="1"/>
</dbReference>
<dbReference type="AlphaFoldDB" id="A0A0G0TS10"/>
<comment type="caution">
    <text evidence="10">The sequence shown here is derived from an EMBL/GenBank/DDBJ whole genome shotgun (WGS) entry which is preliminary data.</text>
</comment>
<dbReference type="InterPro" id="IPR009019">
    <property type="entry name" value="KH_sf_prok-type"/>
</dbReference>
<dbReference type="InterPro" id="IPR003029">
    <property type="entry name" value="S1_domain"/>
</dbReference>
<keyword evidence="5 7" id="KW-0805">Transcription regulation</keyword>
<dbReference type="GO" id="GO:0006353">
    <property type="term" value="P:DNA-templated transcription termination"/>
    <property type="evidence" value="ECO:0007669"/>
    <property type="project" value="UniProtKB-UniRule"/>
</dbReference>
<dbReference type="NCBIfam" id="TIGR01953">
    <property type="entry name" value="NusA"/>
    <property type="match status" value="1"/>
</dbReference>
<dbReference type="PANTHER" id="PTHR22648">
    <property type="entry name" value="TRANSCRIPTION TERMINATION FACTOR NUSA"/>
    <property type="match status" value="1"/>
</dbReference>
<evidence type="ECO:0000256" key="4">
    <source>
        <dbReference type="ARBA" id="ARBA00022884"/>
    </source>
</evidence>
<dbReference type="FunFam" id="3.30.300.20:FF:000005">
    <property type="entry name" value="Transcription termination/antitermination protein NusA"/>
    <property type="match status" value="1"/>
</dbReference>
<dbReference type="GO" id="GO:0031564">
    <property type="term" value="P:transcription antitermination"/>
    <property type="evidence" value="ECO:0007669"/>
    <property type="project" value="UniProtKB-UniRule"/>
</dbReference>
<dbReference type="Pfam" id="PF26594">
    <property type="entry name" value="KH_NusA_2nd"/>
    <property type="match status" value="1"/>
</dbReference>
<dbReference type="Gene3D" id="3.30.1480.10">
    <property type="entry name" value="NusA, N-terminal domain"/>
    <property type="match status" value="1"/>
</dbReference>
<dbReference type="PROSITE" id="PS50084">
    <property type="entry name" value="KH_TYPE_1"/>
    <property type="match status" value="1"/>
</dbReference>
<dbReference type="PROSITE" id="PS50126">
    <property type="entry name" value="S1"/>
    <property type="match status" value="1"/>
</dbReference>
<dbReference type="Proteomes" id="UP000034072">
    <property type="component" value="Unassembled WGS sequence"/>
</dbReference>
<evidence type="ECO:0000259" key="9">
    <source>
        <dbReference type="PROSITE" id="PS50126"/>
    </source>
</evidence>
<dbReference type="SUPFAM" id="SSF69705">
    <property type="entry name" value="Transcription factor NusA, N-terminal domain"/>
    <property type="match status" value="1"/>
</dbReference>
<dbReference type="CDD" id="cd02134">
    <property type="entry name" value="KH-II_NusA_rpt1"/>
    <property type="match status" value="1"/>
</dbReference>
<feature type="region of interest" description="Disordered" evidence="8">
    <location>
        <begin position="81"/>
        <end position="121"/>
    </location>
</feature>
<comment type="subunit">
    <text evidence="7">Monomer. Binds directly to the core enzyme of the DNA-dependent RNA polymerase and to nascent RNA.</text>
</comment>
<dbReference type="InterPro" id="IPR058582">
    <property type="entry name" value="KH_NusA_2nd"/>
</dbReference>
<dbReference type="Gene3D" id="3.30.300.20">
    <property type="match status" value="2"/>
</dbReference>
<comment type="function">
    <text evidence="7">Participates in both transcription termination and antitermination.</text>
</comment>